<dbReference type="GO" id="GO:0003924">
    <property type="term" value="F:GTPase activity"/>
    <property type="evidence" value="ECO:0007669"/>
    <property type="project" value="TreeGrafter"/>
</dbReference>
<evidence type="ECO:0000313" key="14">
    <source>
        <dbReference type="Proteomes" id="UP000012073"/>
    </source>
</evidence>
<feature type="compositionally biased region" description="Acidic residues" evidence="11">
    <location>
        <begin position="664"/>
        <end position="674"/>
    </location>
</feature>
<dbReference type="Pfam" id="PF04950">
    <property type="entry name" value="RIBIOP_C"/>
    <property type="match status" value="1"/>
</dbReference>
<dbReference type="GeneID" id="17321763"/>
<keyword evidence="8" id="KW-0539">Nucleus</keyword>
<dbReference type="STRING" id="2769.R7Q6R1"/>
<dbReference type="GO" id="GO:0005524">
    <property type="term" value="F:ATP binding"/>
    <property type="evidence" value="ECO:0007669"/>
    <property type="project" value="UniProtKB-KW"/>
</dbReference>
<name>R7Q6R1_CHOCR</name>
<feature type="compositionally biased region" description="Basic and acidic residues" evidence="11">
    <location>
        <begin position="474"/>
        <end position="485"/>
    </location>
</feature>
<keyword evidence="7" id="KW-0342">GTP-binding</keyword>
<dbReference type="RefSeq" id="XP_005714051.1">
    <property type="nucleotide sequence ID" value="XM_005713994.1"/>
</dbReference>
<feature type="region of interest" description="Disordered" evidence="11">
    <location>
        <begin position="533"/>
        <end position="585"/>
    </location>
</feature>
<dbReference type="PANTHER" id="PTHR12858:SF2">
    <property type="entry name" value="RIBOSOME BIOGENESIS PROTEIN BMS1 HOMOLOG"/>
    <property type="match status" value="1"/>
</dbReference>
<dbReference type="EMBL" id="HG001679">
    <property type="protein sequence ID" value="CDF34232.1"/>
    <property type="molecule type" value="Genomic_DNA"/>
</dbReference>
<dbReference type="KEGG" id="ccp:CHC_T00002933001"/>
<gene>
    <name evidence="13" type="ORF">CHC_T00002933001</name>
</gene>
<evidence type="ECO:0000256" key="6">
    <source>
        <dbReference type="ARBA" id="ARBA00022840"/>
    </source>
</evidence>
<evidence type="ECO:0000256" key="7">
    <source>
        <dbReference type="ARBA" id="ARBA00023134"/>
    </source>
</evidence>
<dbReference type="Gramene" id="CDF34232">
    <property type="protein sequence ID" value="CDF34232"/>
    <property type="gene ID" value="CHC_T00002933001"/>
</dbReference>
<evidence type="ECO:0000256" key="1">
    <source>
        <dbReference type="ARBA" id="ARBA00004604"/>
    </source>
</evidence>
<evidence type="ECO:0000259" key="12">
    <source>
        <dbReference type="PROSITE" id="PS51714"/>
    </source>
</evidence>
<dbReference type="PANTHER" id="PTHR12858">
    <property type="entry name" value="RIBOSOME BIOGENESIS PROTEIN"/>
    <property type="match status" value="1"/>
</dbReference>
<comment type="catalytic activity">
    <reaction evidence="9">
        <text>GTP + H2O = GDP + phosphate + H(+)</text>
        <dbReference type="Rhea" id="RHEA:19669"/>
        <dbReference type="ChEBI" id="CHEBI:15377"/>
        <dbReference type="ChEBI" id="CHEBI:15378"/>
        <dbReference type="ChEBI" id="CHEBI:37565"/>
        <dbReference type="ChEBI" id="CHEBI:43474"/>
        <dbReference type="ChEBI" id="CHEBI:58189"/>
    </reaction>
    <physiologicalReaction direction="left-to-right" evidence="9">
        <dbReference type="Rhea" id="RHEA:19670"/>
    </physiologicalReaction>
</comment>
<feature type="compositionally biased region" description="Basic and acidic residues" evidence="11">
    <location>
        <begin position="1115"/>
        <end position="1124"/>
    </location>
</feature>
<dbReference type="SMART" id="SM01362">
    <property type="entry name" value="DUF663"/>
    <property type="match status" value="1"/>
</dbReference>
<keyword evidence="5" id="KW-0378">Hydrolase</keyword>
<comment type="similarity">
    <text evidence="10">Belongs to the TRAFAC class translation factor GTPase superfamily. Bms1-like GTPase family. BMS1 subfamily.</text>
</comment>
<feature type="compositionally biased region" description="Acidic residues" evidence="11">
    <location>
        <begin position="435"/>
        <end position="461"/>
    </location>
</feature>
<feature type="domain" description="Bms1-type G" evidence="12">
    <location>
        <begin position="70"/>
        <end position="235"/>
    </location>
</feature>
<keyword evidence="14" id="KW-1185">Reference proteome</keyword>
<dbReference type="InterPro" id="IPR039761">
    <property type="entry name" value="Bms1/Tsr1"/>
</dbReference>
<proteinExistence type="inferred from homology"/>
<feature type="region of interest" description="Disordered" evidence="11">
    <location>
        <begin position="429"/>
        <end position="502"/>
    </location>
</feature>
<feature type="compositionally biased region" description="Basic and acidic residues" evidence="11">
    <location>
        <begin position="675"/>
        <end position="702"/>
    </location>
</feature>
<dbReference type="FunFam" id="3.40.50.300:FF:000105">
    <property type="entry name" value="BMS1 ribosome biogenesis factor"/>
    <property type="match status" value="1"/>
</dbReference>
<dbReference type="Proteomes" id="UP000012073">
    <property type="component" value="Unassembled WGS sequence"/>
</dbReference>
<dbReference type="InterPro" id="IPR030387">
    <property type="entry name" value="G_Bms1/Tsr1_dom"/>
</dbReference>
<keyword evidence="2" id="KW-0690">Ribosome biogenesis</keyword>
<dbReference type="PROSITE" id="PS51714">
    <property type="entry name" value="G_BMS1"/>
    <property type="match status" value="1"/>
</dbReference>
<evidence type="ECO:0000256" key="9">
    <source>
        <dbReference type="ARBA" id="ARBA00049117"/>
    </source>
</evidence>
<dbReference type="GO" id="GO:0032040">
    <property type="term" value="C:small-subunit processome"/>
    <property type="evidence" value="ECO:0007669"/>
    <property type="project" value="UniProtKB-ARBA"/>
</dbReference>
<dbReference type="GO" id="GO:0030686">
    <property type="term" value="C:90S preribosome"/>
    <property type="evidence" value="ECO:0007669"/>
    <property type="project" value="TreeGrafter"/>
</dbReference>
<dbReference type="GO" id="GO:0000479">
    <property type="term" value="P:endonucleolytic cleavage of tricistronic rRNA transcript (SSU-rRNA, 5.8S rRNA, LSU-rRNA)"/>
    <property type="evidence" value="ECO:0007669"/>
    <property type="project" value="TreeGrafter"/>
</dbReference>
<evidence type="ECO:0000256" key="5">
    <source>
        <dbReference type="ARBA" id="ARBA00022801"/>
    </source>
</evidence>
<evidence type="ECO:0000256" key="11">
    <source>
        <dbReference type="SAM" id="MobiDB-lite"/>
    </source>
</evidence>
<feature type="compositionally biased region" description="Basic and acidic residues" evidence="11">
    <location>
        <begin position="726"/>
        <end position="750"/>
    </location>
</feature>
<accession>R7Q6R1</accession>
<feature type="region of interest" description="Disordered" evidence="11">
    <location>
        <begin position="366"/>
        <end position="410"/>
    </location>
</feature>
<dbReference type="OrthoDB" id="10260897at2759"/>
<keyword evidence="6" id="KW-0067">ATP-binding</keyword>
<dbReference type="Pfam" id="PF08142">
    <property type="entry name" value="AARP2CN"/>
    <property type="match status" value="1"/>
</dbReference>
<feature type="compositionally biased region" description="Basic and acidic residues" evidence="11">
    <location>
        <begin position="46"/>
        <end position="55"/>
    </location>
</feature>
<dbReference type="SUPFAM" id="SSF52540">
    <property type="entry name" value="P-loop containing nucleoside triphosphate hydrolases"/>
    <property type="match status" value="1"/>
</dbReference>
<organism evidence="13 14">
    <name type="scientific">Chondrus crispus</name>
    <name type="common">Carrageen Irish moss</name>
    <name type="synonym">Polymorpha crispa</name>
    <dbReference type="NCBI Taxonomy" id="2769"/>
    <lineage>
        <taxon>Eukaryota</taxon>
        <taxon>Rhodophyta</taxon>
        <taxon>Florideophyceae</taxon>
        <taxon>Rhodymeniophycidae</taxon>
        <taxon>Gigartinales</taxon>
        <taxon>Gigartinaceae</taxon>
        <taxon>Chondrus</taxon>
    </lineage>
</organism>
<evidence type="ECO:0000313" key="13">
    <source>
        <dbReference type="EMBL" id="CDF34232.1"/>
    </source>
</evidence>
<dbReference type="InterPro" id="IPR007034">
    <property type="entry name" value="BMS1_TSR1_C"/>
</dbReference>
<dbReference type="PhylomeDB" id="R7Q6R1"/>
<feature type="compositionally biased region" description="Basic residues" evidence="11">
    <location>
        <begin position="1102"/>
        <end position="1114"/>
    </location>
</feature>
<feature type="region of interest" description="Disordered" evidence="11">
    <location>
        <begin position="1"/>
        <end position="71"/>
    </location>
</feature>
<dbReference type="GO" id="GO:0000462">
    <property type="term" value="P:maturation of SSU-rRNA from tricistronic rRNA transcript (SSU-rRNA, 5.8S rRNA, LSU-rRNA)"/>
    <property type="evidence" value="ECO:0007669"/>
    <property type="project" value="TreeGrafter"/>
</dbReference>
<sequence>MDASGDAAHKAHRASRVAKKKKTNSGTGGKKNAVAKPGAFARRIRLSADRSEKRASNPTAPVDRTGGDDAPRVVAVVGPRGVGKSTIIRNLVKHYSKRSIPTITGPITIVAGRKKRVTFLEVGPDLSSMIDAAKVADLVLLVIDASFGFEMETFEFLNISAAHGMPKVMGVLTHLDDIRDGKQVRRAKKSFKDRIWAELYDGAKVFYLSGITTSGDYLNREVLNLARFISVTKYANLRWRADHPYVLADRVEDITPKSLPAHANRSVAAYGYVRGSPLRLTSGEWRVHLAGVGDLSANNVEVLPDPCPPPEARKRKRRVSERERIVYAPMAPEVDGISYDRDAVYVNLPAQGVRFSDKSVLVSTGVTDNADEIGGGNESSDGEGEKMVKSLQKTSSEAVDQSLRRSQLQLVQGGKRILSDKFKEGRLRRRADFAGGDEEGSSEAGSDSEEEDDVSDDEGDDSSVGSSVEVKNQPPKDNEAVHDSSDEGGSSSEDDDEDATARIWKSKMLDNAAANLKMSLSPSKALAKYIYKKDTKRSQDGGNVTDNDESDLEGSSAEEDDHFFTPKRKRSHAETGNNKGLGFPMSVLDDITRLLPNAANDWISDQSLCARLRRQRFGTGQRNASAGELGNEEDVDSVVDGDFEDLETGHVHRANASPVVANETGEENNSDSDIDDIRRRKVQQKEEFNAEWDRRDGTKTPGDEDDSDSKSGIVAPDNSSRKARRGAAEREVDPRKAERDRLDKIRNEEMSGLDPEARMAFEGILPGHYVRLELQDVPMEFVKYFDPNFPVVIGGLKPSNDEGNTFLRARIRRHRFKRGVLKSTDPVVFSIGWRRFQSVPVYDTEDQGGRRRFLKYTPEYLHCNATFWGPAVPPGAGAILCQSLGRERAGFRIAGSGVITEVNTSFDIVKKLKLIGEPVKIHKNTAFIKGMFNSELEASKYIGATLRTVSGIRGTVKKAIPAGTFRAGFEDRILLSDIVFLRAWVPVVAPKFCSIATTLLDKERQGNGTGTWRMRTIREVREAKQLPIPLNKDSLYAPIERAKPVFAPLKIPKKLEGSLPYASKPKNFVTISQERALVLEPEERKQQKLLQAVYTIRNERAKKRKEANHKRLQRKTKELDRAEAVHQQSAIERKKRKYALEGAQENRGSKRQKKDIDDE</sequence>
<evidence type="ECO:0000256" key="10">
    <source>
        <dbReference type="ARBA" id="ARBA00061391"/>
    </source>
</evidence>
<dbReference type="AlphaFoldDB" id="R7Q6R1"/>
<evidence type="ECO:0000256" key="2">
    <source>
        <dbReference type="ARBA" id="ARBA00022517"/>
    </source>
</evidence>
<dbReference type="InterPro" id="IPR012948">
    <property type="entry name" value="AARP2CN"/>
</dbReference>
<evidence type="ECO:0000256" key="8">
    <source>
        <dbReference type="ARBA" id="ARBA00023242"/>
    </source>
</evidence>
<evidence type="ECO:0000256" key="3">
    <source>
        <dbReference type="ARBA" id="ARBA00022553"/>
    </source>
</evidence>
<evidence type="ECO:0000256" key="4">
    <source>
        <dbReference type="ARBA" id="ARBA00022741"/>
    </source>
</evidence>
<dbReference type="GO" id="GO:0034511">
    <property type="term" value="F:U3 snoRNA binding"/>
    <property type="evidence" value="ECO:0007669"/>
    <property type="project" value="TreeGrafter"/>
</dbReference>
<protein>
    <recommendedName>
        <fullName evidence="12">Bms1-type G domain-containing protein</fullName>
    </recommendedName>
</protein>
<dbReference type="OMA" id="KLHVPMV"/>
<dbReference type="Pfam" id="PF22298">
    <property type="entry name" value="Tsr1_G-like"/>
    <property type="match status" value="1"/>
</dbReference>
<feature type="compositionally biased region" description="Basic residues" evidence="11">
    <location>
        <begin position="10"/>
        <end position="23"/>
    </location>
</feature>
<dbReference type="SMART" id="SM00785">
    <property type="entry name" value="AARP2CN"/>
    <property type="match status" value="1"/>
</dbReference>
<feature type="compositionally biased region" description="Acidic residues" evidence="11">
    <location>
        <begin position="546"/>
        <end position="561"/>
    </location>
</feature>
<dbReference type="GO" id="GO:0005525">
    <property type="term" value="F:GTP binding"/>
    <property type="evidence" value="ECO:0007669"/>
    <property type="project" value="UniProtKB-KW"/>
</dbReference>
<keyword evidence="3" id="KW-0597">Phosphoprotein</keyword>
<reference evidence="14" key="1">
    <citation type="journal article" date="2013" name="Proc. Natl. Acad. Sci. U.S.A.">
        <title>Genome structure and metabolic features in the red seaweed Chondrus crispus shed light on evolution of the Archaeplastida.</title>
        <authorList>
            <person name="Collen J."/>
            <person name="Porcel B."/>
            <person name="Carre W."/>
            <person name="Ball S.G."/>
            <person name="Chaparro C."/>
            <person name="Tonon T."/>
            <person name="Barbeyron T."/>
            <person name="Michel G."/>
            <person name="Noel B."/>
            <person name="Valentin K."/>
            <person name="Elias M."/>
            <person name="Artiguenave F."/>
            <person name="Arun A."/>
            <person name="Aury J.M."/>
            <person name="Barbosa-Neto J.F."/>
            <person name="Bothwell J.H."/>
            <person name="Bouget F.Y."/>
            <person name="Brillet L."/>
            <person name="Cabello-Hurtado F."/>
            <person name="Capella-Gutierrez S."/>
            <person name="Charrier B."/>
            <person name="Cladiere L."/>
            <person name="Cock J.M."/>
            <person name="Coelho S.M."/>
            <person name="Colleoni C."/>
            <person name="Czjzek M."/>
            <person name="Da Silva C."/>
            <person name="Delage L."/>
            <person name="Denoeud F."/>
            <person name="Deschamps P."/>
            <person name="Dittami S.M."/>
            <person name="Gabaldon T."/>
            <person name="Gachon C.M."/>
            <person name="Groisillier A."/>
            <person name="Herve C."/>
            <person name="Jabbari K."/>
            <person name="Katinka M."/>
            <person name="Kloareg B."/>
            <person name="Kowalczyk N."/>
            <person name="Labadie K."/>
            <person name="Leblanc C."/>
            <person name="Lopez P.J."/>
            <person name="McLachlan D.H."/>
            <person name="Meslet-Cladiere L."/>
            <person name="Moustafa A."/>
            <person name="Nehr Z."/>
            <person name="Nyvall Collen P."/>
            <person name="Panaud O."/>
            <person name="Partensky F."/>
            <person name="Poulain J."/>
            <person name="Rensing S.A."/>
            <person name="Rousvoal S."/>
            <person name="Samson G."/>
            <person name="Symeonidi A."/>
            <person name="Weissenbach J."/>
            <person name="Zambounis A."/>
            <person name="Wincker P."/>
            <person name="Boyen C."/>
        </authorList>
    </citation>
    <scope>NUCLEOTIDE SEQUENCE [LARGE SCALE GENOMIC DNA]</scope>
    <source>
        <strain evidence="14">cv. Stackhouse</strain>
    </source>
</reference>
<comment type="subcellular location">
    <subcellularLocation>
        <location evidence="1">Nucleus</location>
        <location evidence="1">Nucleolus</location>
    </subcellularLocation>
</comment>
<feature type="region of interest" description="Disordered" evidence="11">
    <location>
        <begin position="650"/>
        <end position="750"/>
    </location>
</feature>
<dbReference type="InterPro" id="IPR027417">
    <property type="entry name" value="P-loop_NTPase"/>
</dbReference>
<keyword evidence="4" id="KW-0547">Nucleotide-binding</keyword>
<feature type="region of interest" description="Disordered" evidence="11">
    <location>
        <begin position="1102"/>
        <end position="1159"/>
    </location>
</feature>
<dbReference type="Gene3D" id="3.40.50.300">
    <property type="entry name" value="P-loop containing nucleotide triphosphate hydrolases"/>
    <property type="match status" value="1"/>
</dbReference>
<dbReference type="GO" id="GO:0005654">
    <property type="term" value="C:nucleoplasm"/>
    <property type="evidence" value="ECO:0007669"/>
    <property type="project" value="UniProtKB-ARBA"/>
</dbReference>